<dbReference type="AlphaFoldDB" id="A0A292Q2V0"/>
<feature type="compositionally biased region" description="Polar residues" evidence="2">
    <location>
        <begin position="1043"/>
        <end position="1063"/>
    </location>
</feature>
<dbReference type="EMBL" id="LN890979">
    <property type="protein sequence ID" value="CUS12987.1"/>
    <property type="molecule type" value="Genomic_DNA"/>
</dbReference>
<feature type="coiled-coil region" evidence="1">
    <location>
        <begin position="525"/>
        <end position="573"/>
    </location>
</feature>
<keyword evidence="4" id="KW-1185">Reference proteome</keyword>
<reference evidence="3" key="1">
    <citation type="submission" date="2015-10" db="EMBL/GenBank/DDBJ databases">
        <authorList>
            <person name="Regsiter A."/>
            <person name="william w."/>
        </authorList>
    </citation>
    <scope>NUCLEOTIDE SEQUENCE</scope>
    <source>
        <strain evidence="3">Montdore</strain>
    </source>
</reference>
<organism evidence="3 4">
    <name type="scientific">Tuber aestivum</name>
    <name type="common">summer truffle</name>
    <dbReference type="NCBI Taxonomy" id="59557"/>
    <lineage>
        <taxon>Eukaryota</taxon>
        <taxon>Fungi</taxon>
        <taxon>Dikarya</taxon>
        <taxon>Ascomycota</taxon>
        <taxon>Pezizomycotina</taxon>
        <taxon>Pezizomycetes</taxon>
        <taxon>Pezizales</taxon>
        <taxon>Tuberaceae</taxon>
        <taxon>Tuber</taxon>
    </lineage>
</organism>
<accession>A0A292Q2V0</accession>
<proteinExistence type="predicted"/>
<evidence type="ECO:0000256" key="1">
    <source>
        <dbReference type="SAM" id="Coils"/>
    </source>
</evidence>
<keyword evidence="1" id="KW-0175">Coiled coil</keyword>
<feature type="compositionally biased region" description="Polar residues" evidence="2">
    <location>
        <begin position="869"/>
        <end position="891"/>
    </location>
</feature>
<evidence type="ECO:0000256" key="2">
    <source>
        <dbReference type="SAM" id="MobiDB-lite"/>
    </source>
</evidence>
<feature type="region of interest" description="Disordered" evidence="2">
    <location>
        <begin position="948"/>
        <end position="1143"/>
    </location>
</feature>
<feature type="compositionally biased region" description="Basic residues" evidence="2">
    <location>
        <begin position="1089"/>
        <end position="1100"/>
    </location>
</feature>
<feature type="compositionally biased region" description="Basic residues" evidence="2">
    <location>
        <begin position="1133"/>
        <end position="1143"/>
    </location>
</feature>
<feature type="compositionally biased region" description="Polar residues" evidence="2">
    <location>
        <begin position="136"/>
        <end position="150"/>
    </location>
</feature>
<protein>
    <submittedName>
        <fullName evidence="3">Uncharacterized protein</fullName>
    </submittedName>
</protein>
<feature type="region of interest" description="Disordered" evidence="2">
    <location>
        <begin position="59"/>
        <end position="230"/>
    </location>
</feature>
<feature type="coiled-coil region" evidence="1">
    <location>
        <begin position="611"/>
        <end position="663"/>
    </location>
</feature>
<feature type="compositionally biased region" description="Basic and acidic residues" evidence="2">
    <location>
        <begin position="1101"/>
        <end position="1117"/>
    </location>
</feature>
<feature type="region of interest" description="Disordered" evidence="2">
    <location>
        <begin position="1"/>
        <end position="26"/>
    </location>
</feature>
<sequence>MDPHLPHTLPPSIGGESKPLGGGVFTRRPAAGAFDSIGQNFKFAPPARKEALKLSSPFVPSASGPLNPGLASGNRKRPFETKDGGFPIPGTSRPAKRERIAARSGNSSAKPAVIVLDDDDNEAENKYPALVAAPENGNSNKAPVSGTHSGAAQGGKVLRSGEDGSRARKRSSEFPSAGSDSSAQSSQASGRTVLPHDRNLGRRHYHHPASAAGKDKPDPPIPTTPNFSDALDWNRSQRNLLIAMNSLSAEKESLEKELTAKDLALEAEHRLAEAERERGAQLEIKIAKDTKKISTIKEKVDGLHKFFNGMGCDYKVLQEKYTKLNALFTEACKEKGNIQSDHEEIRLVVQRLEKENMNEANVYLQQQLSENAGLLAAERDRVQTLELQAREDLNYFRHEIEQRQIMFDITRKNLTDFEKQLSEVDNIGRAIGTIKESNSKIAEQLIQNLSTKYVQLETNLSIRVHDIKSVIEDATRLNGLASIFEKIDMRSDYQKMVNEYASIVKISTQTHKITSDSASFGSEFVEHLNSQIRHLEGQLEELRKCRRIDLAKLTQREAELNGLKHEIEEKQSEGLLCTRLETLLQGGNALLSEKIASLGSNIQNGLGDSSIVALKQEVSELNGKLEQITRSFHDHLSEKNREISRLESQARSLDLVYSEARKKIANFDKEKTEYMSLLGSQRLQERIELENAANSLRLSETSSLNNRIRSLEVQKERLEAANTLLEERLQTKAPKDLAPDLERINSETVSKCNNLERELRELTFQSSMERTLADAKCQQLSTESELRQQVEDLQTNLISSNQELIDAQARSKVFRQNLRDAMQTLETSQATLNRVILVTIQGRSENKSLAVRLRNLEDVNQRLLGKGGVTTNPASGQLEQPRNALSQSQPPHKSGATRKSGKDKNFETPIMSLTSISDAPEFQREEPSGDEEVDYQRLAAEILHTNDRARVNRSTTSIESLVKPIAPRSKPRESQVGPGDSGKRYNQALKTLSSSARKAPATKTMITEDSQNSDEEKYWALPPMSSPQFHLSPANPNVDGPSKLNSGESRWGTLNRQFQSGQPPQVAEKTKVSSGHRSEALGHETGKQTKPKLVRHRNKKVRDEDAMTEESTKEQESGGKGTGAHSSGSFKAAQKKKRASKKH</sequence>
<evidence type="ECO:0000313" key="3">
    <source>
        <dbReference type="EMBL" id="CUS12987.1"/>
    </source>
</evidence>
<feature type="compositionally biased region" description="Basic and acidic residues" evidence="2">
    <location>
        <begin position="159"/>
        <end position="172"/>
    </location>
</feature>
<evidence type="ECO:0000313" key="4">
    <source>
        <dbReference type="Proteomes" id="UP001412239"/>
    </source>
</evidence>
<name>A0A292Q2V0_9PEZI</name>
<dbReference type="Proteomes" id="UP001412239">
    <property type="component" value="Unassembled WGS sequence"/>
</dbReference>
<feature type="compositionally biased region" description="Basic and acidic residues" evidence="2">
    <location>
        <begin position="1068"/>
        <end position="1087"/>
    </location>
</feature>
<feature type="region of interest" description="Disordered" evidence="2">
    <location>
        <begin position="865"/>
        <end position="932"/>
    </location>
</feature>
<feature type="coiled-coil region" evidence="1">
    <location>
        <begin position="701"/>
        <end position="810"/>
    </location>
</feature>
<gene>
    <name evidence="3" type="ORF">GSTUAT00002902001</name>
</gene>
<feature type="compositionally biased region" description="Low complexity" evidence="2">
    <location>
        <begin position="176"/>
        <end position="190"/>
    </location>
</feature>
<feature type="coiled-coil region" evidence="1">
    <location>
        <begin position="237"/>
        <end position="264"/>
    </location>
</feature>